<gene>
    <name evidence="1" type="ORF">XB16_0284</name>
</gene>
<reference evidence="1 2" key="1">
    <citation type="journal article" date="2015" name="Genome Announc.">
        <title>Draft Genome Sequences of Leptospira santarosai Strains U160, U164, and U233, Isolated from Asymptomatic Cattle.</title>
        <authorList>
            <person name="Kremer F.S."/>
            <person name="Eslabao M.R."/>
            <person name="Provisor M."/>
            <person name="Woloski R.D."/>
            <person name="Ramires O.V."/>
            <person name="Moreno L.Z."/>
            <person name="Moreno A.M."/>
            <person name="Hamond C."/>
            <person name="Lilenbaum W."/>
            <person name="Dellagostin O.A."/>
        </authorList>
    </citation>
    <scope>NUCLEOTIDE SEQUENCE [LARGE SCALE GENOMIC DNA]</scope>
    <source>
        <strain evidence="1 2">U160</strain>
    </source>
</reference>
<evidence type="ECO:0000313" key="2">
    <source>
        <dbReference type="Proteomes" id="UP000033961"/>
    </source>
</evidence>
<sequence length="77" mass="9431">MGSYSVEMMSRNLYKTQNKALRIKFPYKIVVLRQSPNENSFHRGPFSKDLAQILFLFFRTFHFFEKIHPIYRFDFFI</sequence>
<protein>
    <submittedName>
        <fullName evidence="1">Uncharacterized protein</fullName>
    </submittedName>
</protein>
<name>A0A2P1QP05_9LEPT</name>
<dbReference type="Proteomes" id="UP000033961">
    <property type="component" value="Chromosome I"/>
</dbReference>
<evidence type="ECO:0000313" key="1">
    <source>
        <dbReference type="EMBL" id="AVQ10631.1"/>
    </source>
</evidence>
<proteinExistence type="predicted"/>
<dbReference type="AlphaFoldDB" id="A0A2P1QP05"/>
<dbReference type="EMBL" id="CP027843">
    <property type="protein sequence ID" value="AVQ10631.1"/>
    <property type="molecule type" value="Genomic_DNA"/>
</dbReference>
<organism evidence="1 2">
    <name type="scientific">Leptospira santarosai</name>
    <dbReference type="NCBI Taxonomy" id="28183"/>
    <lineage>
        <taxon>Bacteria</taxon>
        <taxon>Pseudomonadati</taxon>
        <taxon>Spirochaetota</taxon>
        <taxon>Spirochaetia</taxon>
        <taxon>Leptospirales</taxon>
        <taxon>Leptospiraceae</taxon>
        <taxon>Leptospira</taxon>
    </lineage>
</organism>
<accession>A0A2P1QP05</accession>